<dbReference type="RefSeq" id="WP_271177237.1">
    <property type="nucleotide sequence ID" value="NZ_BAAAJO010000008.1"/>
</dbReference>
<keyword evidence="3" id="KW-0804">Transcription</keyword>
<dbReference type="PANTHER" id="PTHR30055:SF234">
    <property type="entry name" value="HTH-TYPE TRANSCRIPTIONAL REGULATOR BETI"/>
    <property type="match status" value="1"/>
</dbReference>
<gene>
    <name evidence="6" type="ORF">GCM10017584_21520</name>
</gene>
<evidence type="ECO:0000259" key="5">
    <source>
        <dbReference type="PROSITE" id="PS50977"/>
    </source>
</evidence>
<evidence type="ECO:0000256" key="4">
    <source>
        <dbReference type="PROSITE-ProRule" id="PRU00335"/>
    </source>
</evidence>
<dbReference type="InterPro" id="IPR009057">
    <property type="entry name" value="Homeodomain-like_sf"/>
</dbReference>
<dbReference type="PANTHER" id="PTHR30055">
    <property type="entry name" value="HTH-TYPE TRANSCRIPTIONAL REGULATOR RUTR"/>
    <property type="match status" value="1"/>
</dbReference>
<dbReference type="AlphaFoldDB" id="A0A9W6HAN7"/>
<comment type="caution">
    <text evidence="6">The sequence shown here is derived from an EMBL/GenBank/DDBJ whole genome shotgun (WGS) entry which is preliminary data.</text>
</comment>
<dbReference type="InterPro" id="IPR050109">
    <property type="entry name" value="HTH-type_TetR-like_transc_reg"/>
</dbReference>
<dbReference type="Proteomes" id="UP001142372">
    <property type="component" value="Unassembled WGS sequence"/>
</dbReference>
<dbReference type="GO" id="GO:0003700">
    <property type="term" value="F:DNA-binding transcription factor activity"/>
    <property type="evidence" value="ECO:0007669"/>
    <property type="project" value="TreeGrafter"/>
</dbReference>
<evidence type="ECO:0000256" key="2">
    <source>
        <dbReference type="ARBA" id="ARBA00023125"/>
    </source>
</evidence>
<dbReference type="Gene3D" id="1.10.10.60">
    <property type="entry name" value="Homeodomain-like"/>
    <property type="match status" value="1"/>
</dbReference>
<dbReference type="EMBL" id="BSEN01000009">
    <property type="protein sequence ID" value="GLJ76578.1"/>
    <property type="molecule type" value="Genomic_DNA"/>
</dbReference>
<evidence type="ECO:0000313" key="7">
    <source>
        <dbReference type="Proteomes" id="UP001142372"/>
    </source>
</evidence>
<reference evidence="6" key="2">
    <citation type="submission" date="2023-01" db="EMBL/GenBank/DDBJ databases">
        <authorList>
            <person name="Sun Q."/>
            <person name="Evtushenko L."/>
        </authorList>
    </citation>
    <scope>NUCLEOTIDE SEQUENCE</scope>
    <source>
        <strain evidence="6">VKM Ac-1401</strain>
    </source>
</reference>
<keyword evidence="7" id="KW-1185">Reference proteome</keyword>
<dbReference type="SUPFAM" id="SSF46689">
    <property type="entry name" value="Homeodomain-like"/>
    <property type="match status" value="1"/>
</dbReference>
<proteinExistence type="predicted"/>
<keyword evidence="1" id="KW-0805">Transcription regulation</keyword>
<name>A0A9W6HAN7_9MICO</name>
<evidence type="ECO:0000313" key="6">
    <source>
        <dbReference type="EMBL" id="GLJ76578.1"/>
    </source>
</evidence>
<dbReference type="Pfam" id="PF00440">
    <property type="entry name" value="TetR_N"/>
    <property type="match status" value="1"/>
</dbReference>
<dbReference type="InterPro" id="IPR001647">
    <property type="entry name" value="HTH_TetR"/>
</dbReference>
<reference evidence="6" key="1">
    <citation type="journal article" date="2014" name="Int. J. Syst. Evol. Microbiol.">
        <title>Complete genome sequence of Corynebacterium casei LMG S-19264T (=DSM 44701T), isolated from a smear-ripened cheese.</title>
        <authorList>
            <consortium name="US DOE Joint Genome Institute (JGI-PGF)"/>
            <person name="Walter F."/>
            <person name="Albersmeier A."/>
            <person name="Kalinowski J."/>
            <person name="Ruckert C."/>
        </authorList>
    </citation>
    <scope>NUCLEOTIDE SEQUENCE</scope>
    <source>
        <strain evidence="6">VKM Ac-1401</strain>
    </source>
</reference>
<organism evidence="6 7">
    <name type="scientific">Leifsonia poae</name>
    <dbReference type="NCBI Taxonomy" id="110933"/>
    <lineage>
        <taxon>Bacteria</taxon>
        <taxon>Bacillati</taxon>
        <taxon>Actinomycetota</taxon>
        <taxon>Actinomycetes</taxon>
        <taxon>Micrococcales</taxon>
        <taxon>Microbacteriaceae</taxon>
        <taxon>Leifsonia</taxon>
    </lineage>
</organism>
<evidence type="ECO:0000256" key="1">
    <source>
        <dbReference type="ARBA" id="ARBA00023015"/>
    </source>
</evidence>
<dbReference type="GO" id="GO:0000976">
    <property type="term" value="F:transcription cis-regulatory region binding"/>
    <property type="evidence" value="ECO:0007669"/>
    <property type="project" value="TreeGrafter"/>
</dbReference>
<sequence length="194" mass="21490">MAAGTGLRERKKAQNRQSLHLAALRLFLEHGFDNVTVAQIAEEANVALTTLFTYFPAGKVALVFEQDEDRPAALRQAVQNRAAGTDVIRAIEEFMNSRLPFDTEDKHSRDVLELIYSTPQLRSYVRAKWTDCEDDVASMLAPCQPTAPAASLHALALFILECPDLAAREPSPHEALSMLLDNLRRGWGLEVSSS</sequence>
<dbReference type="Gene3D" id="1.10.357.10">
    <property type="entry name" value="Tetracycline Repressor, domain 2"/>
    <property type="match status" value="1"/>
</dbReference>
<feature type="domain" description="HTH tetR-type" evidence="5">
    <location>
        <begin position="13"/>
        <end position="73"/>
    </location>
</feature>
<accession>A0A9W6HAN7</accession>
<evidence type="ECO:0000256" key="3">
    <source>
        <dbReference type="ARBA" id="ARBA00023163"/>
    </source>
</evidence>
<keyword evidence="2 4" id="KW-0238">DNA-binding</keyword>
<feature type="DNA-binding region" description="H-T-H motif" evidence="4">
    <location>
        <begin position="36"/>
        <end position="55"/>
    </location>
</feature>
<protein>
    <submittedName>
        <fullName evidence="6">TetR family transcriptional regulator</fullName>
    </submittedName>
</protein>
<dbReference type="PROSITE" id="PS50977">
    <property type="entry name" value="HTH_TETR_2"/>
    <property type="match status" value="1"/>
</dbReference>